<keyword evidence="3" id="KW-1185">Reference proteome</keyword>
<feature type="region of interest" description="Disordered" evidence="1">
    <location>
        <begin position="59"/>
        <end position="91"/>
    </location>
</feature>
<dbReference type="Proteomes" id="UP000324222">
    <property type="component" value="Unassembled WGS sequence"/>
</dbReference>
<reference evidence="2 3" key="1">
    <citation type="submission" date="2019-05" db="EMBL/GenBank/DDBJ databases">
        <title>Another draft genome of Portunus trituberculatus and its Hox gene families provides insights of decapod evolution.</title>
        <authorList>
            <person name="Jeong J.-H."/>
            <person name="Song I."/>
            <person name="Kim S."/>
            <person name="Choi T."/>
            <person name="Kim D."/>
            <person name="Ryu S."/>
            <person name="Kim W."/>
        </authorList>
    </citation>
    <scope>NUCLEOTIDE SEQUENCE [LARGE SCALE GENOMIC DNA]</scope>
    <source>
        <tissue evidence="2">Muscle</tissue>
    </source>
</reference>
<proteinExistence type="predicted"/>
<organism evidence="2 3">
    <name type="scientific">Portunus trituberculatus</name>
    <name type="common">Swimming crab</name>
    <name type="synonym">Neptunus trituberculatus</name>
    <dbReference type="NCBI Taxonomy" id="210409"/>
    <lineage>
        <taxon>Eukaryota</taxon>
        <taxon>Metazoa</taxon>
        <taxon>Ecdysozoa</taxon>
        <taxon>Arthropoda</taxon>
        <taxon>Crustacea</taxon>
        <taxon>Multicrustacea</taxon>
        <taxon>Malacostraca</taxon>
        <taxon>Eumalacostraca</taxon>
        <taxon>Eucarida</taxon>
        <taxon>Decapoda</taxon>
        <taxon>Pleocyemata</taxon>
        <taxon>Brachyura</taxon>
        <taxon>Eubrachyura</taxon>
        <taxon>Portunoidea</taxon>
        <taxon>Portunidae</taxon>
        <taxon>Portuninae</taxon>
        <taxon>Portunus</taxon>
    </lineage>
</organism>
<accession>A0A5B7KJ12</accession>
<comment type="caution">
    <text evidence="2">The sequence shown here is derived from an EMBL/GenBank/DDBJ whole genome shotgun (WGS) entry which is preliminary data.</text>
</comment>
<protein>
    <submittedName>
        <fullName evidence="2">Uncharacterized protein</fullName>
    </submittedName>
</protein>
<evidence type="ECO:0000256" key="1">
    <source>
        <dbReference type="SAM" id="MobiDB-lite"/>
    </source>
</evidence>
<name>A0A5B7KJ12_PORTR</name>
<gene>
    <name evidence="2" type="ORF">E2C01_102646</name>
</gene>
<dbReference type="EMBL" id="VSRR010153121">
    <property type="protein sequence ID" value="MPD06817.1"/>
    <property type="molecule type" value="Genomic_DNA"/>
</dbReference>
<evidence type="ECO:0000313" key="2">
    <source>
        <dbReference type="EMBL" id="MPD06817.1"/>
    </source>
</evidence>
<dbReference type="AlphaFoldDB" id="A0A5B7KJ12"/>
<evidence type="ECO:0000313" key="3">
    <source>
        <dbReference type="Proteomes" id="UP000324222"/>
    </source>
</evidence>
<sequence>MIPEALWWRLKTKKNDATNYNLLRSRHSSAVAVKGRHSVSDGYVNDRHSCKFHSNKVQLSGAARVGARSPQRHGSHSFSPSAHSTPLIMPHITLEATRVGERSLAAQTEAK</sequence>